<feature type="transmembrane region" description="Helical" evidence="1">
    <location>
        <begin position="61"/>
        <end position="78"/>
    </location>
</feature>
<name>A0ABT7J7R0_9ACTN</name>
<feature type="transmembrane region" description="Helical" evidence="1">
    <location>
        <begin position="157"/>
        <end position="176"/>
    </location>
</feature>
<feature type="transmembrane region" description="Helical" evidence="1">
    <location>
        <begin position="126"/>
        <end position="145"/>
    </location>
</feature>
<sequence>MERPPAVTTVAVPQVPARLGRFVLRMFRPHVYGTYGLLWVLALEGSAVAATGTAWRPSDATWLRVVSVVLALLFLRMLDEQKDLDYDRVHHPDRPLVTGAITTAELRGAMAAITALLVGLNAALSATAALLILAALGYGVLLAVLERLSSAVRDRQLLNLAVTYPVQVILGGYVYGSLVAEGSVDADWRGPVLLALCAGVFLHFEFARKTAWEATDGERLYSTDLGPRRSAAVTAGCAAVAVGCELALLAPSGPLVLLPCAAVLLPVWGTRRFLTAGRGPWPVAAAMFFIIATYLGLVVRAVLL</sequence>
<evidence type="ECO:0000313" key="3">
    <source>
        <dbReference type="Proteomes" id="UP001241926"/>
    </source>
</evidence>
<dbReference type="InterPro" id="IPR044878">
    <property type="entry name" value="UbiA_sf"/>
</dbReference>
<feature type="transmembrane region" description="Helical" evidence="1">
    <location>
        <begin position="281"/>
        <end position="303"/>
    </location>
</feature>
<evidence type="ECO:0000313" key="2">
    <source>
        <dbReference type="EMBL" id="MDL2079802.1"/>
    </source>
</evidence>
<dbReference type="Proteomes" id="UP001241926">
    <property type="component" value="Unassembled WGS sequence"/>
</dbReference>
<organism evidence="2 3">
    <name type="scientific">Streptomyces fuscus</name>
    <dbReference type="NCBI Taxonomy" id="3048495"/>
    <lineage>
        <taxon>Bacteria</taxon>
        <taxon>Bacillati</taxon>
        <taxon>Actinomycetota</taxon>
        <taxon>Actinomycetes</taxon>
        <taxon>Kitasatosporales</taxon>
        <taxon>Streptomycetaceae</taxon>
        <taxon>Streptomyces</taxon>
    </lineage>
</organism>
<keyword evidence="3" id="KW-1185">Reference proteome</keyword>
<accession>A0ABT7J7R0</accession>
<feature type="transmembrane region" description="Helical" evidence="1">
    <location>
        <begin position="99"/>
        <end position="120"/>
    </location>
</feature>
<keyword evidence="1" id="KW-0812">Transmembrane</keyword>
<reference evidence="2 3" key="1">
    <citation type="submission" date="2023-05" db="EMBL/GenBank/DDBJ databases">
        <title>Streptomyces fuscus sp. nov., a brown-black pigment producing actinomyces isolated from dry sand of Sea duck farm.</title>
        <authorList>
            <person name="Xie J."/>
            <person name="Shen N."/>
        </authorList>
    </citation>
    <scope>NUCLEOTIDE SEQUENCE [LARGE SCALE GENOMIC DNA]</scope>
    <source>
        <strain evidence="2 3">GXMU-J15</strain>
    </source>
</reference>
<keyword evidence="1" id="KW-0472">Membrane</keyword>
<feature type="transmembrane region" description="Helical" evidence="1">
    <location>
        <begin position="31"/>
        <end position="55"/>
    </location>
</feature>
<proteinExistence type="predicted"/>
<evidence type="ECO:0000256" key="1">
    <source>
        <dbReference type="SAM" id="Phobius"/>
    </source>
</evidence>
<dbReference type="RefSeq" id="WP_141689534.1">
    <property type="nucleotide sequence ID" value="NZ_JASJUS010000027.1"/>
</dbReference>
<gene>
    <name evidence="2" type="ORF">QNN03_25490</name>
</gene>
<dbReference type="EMBL" id="JASJUS010000027">
    <property type="protein sequence ID" value="MDL2079802.1"/>
    <property type="molecule type" value="Genomic_DNA"/>
</dbReference>
<evidence type="ECO:0008006" key="4">
    <source>
        <dbReference type="Google" id="ProtNLM"/>
    </source>
</evidence>
<protein>
    <recommendedName>
        <fullName evidence="4">Prenyltransferase</fullName>
    </recommendedName>
</protein>
<keyword evidence="1" id="KW-1133">Transmembrane helix</keyword>
<comment type="caution">
    <text evidence="2">The sequence shown here is derived from an EMBL/GenBank/DDBJ whole genome shotgun (WGS) entry which is preliminary data.</text>
</comment>
<dbReference type="Gene3D" id="1.10.357.140">
    <property type="entry name" value="UbiA prenyltransferase"/>
    <property type="match status" value="1"/>
</dbReference>
<feature type="transmembrane region" description="Helical" evidence="1">
    <location>
        <begin position="256"/>
        <end position="274"/>
    </location>
</feature>